<name>A0A173RW42_9FIRM</name>
<dbReference type="EMBL" id="WMQE01000017">
    <property type="protein sequence ID" value="MTK21489.1"/>
    <property type="molecule type" value="Genomic_DNA"/>
</dbReference>
<evidence type="ECO:0000313" key="3">
    <source>
        <dbReference type="Proteomes" id="UP000487649"/>
    </source>
</evidence>
<comment type="caution">
    <text evidence="2">The sequence shown here is derived from an EMBL/GenBank/DDBJ whole genome shotgun (WGS) entry which is preliminary data.</text>
</comment>
<reference evidence="2 3" key="1">
    <citation type="journal article" date="2019" name="Nat. Med.">
        <title>A library of human gut bacterial isolates paired with longitudinal multiomics data enables mechanistic microbiome research.</title>
        <authorList>
            <person name="Poyet M."/>
            <person name="Groussin M."/>
            <person name="Gibbons S.M."/>
            <person name="Avila-Pacheco J."/>
            <person name="Jiang X."/>
            <person name="Kearney S.M."/>
            <person name="Perrotta A.R."/>
            <person name="Berdy B."/>
            <person name="Zhao S."/>
            <person name="Lieberman T.D."/>
            <person name="Swanson P.K."/>
            <person name="Smith M."/>
            <person name="Roesemann S."/>
            <person name="Alexander J.E."/>
            <person name="Rich S.A."/>
            <person name="Livny J."/>
            <person name="Vlamakis H."/>
            <person name="Clish C."/>
            <person name="Bullock K."/>
            <person name="Deik A."/>
            <person name="Scott J."/>
            <person name="Pierce K.A."/>
            <person name="Xavier R.J."/>
            <person name="Alm E.J."/>
        </authorList>
    </citation>
    <scope>NUCLEOTIDE SEQUENCE [LARGE SCALE GENOMIC DNA]</scope>
    <source>
        <strain evidence="2 3">BIOML-A198</strain>
    </source>
</reference>
<dbReference type="GeneID" id="60059276"/>
<feature type="compositionally biased region" description="Polar residues" evidence="1">
    <location>
        <begin position="47"/>
        <end position="63"/>
    </location>
</feature>
<feature type="compositionally biased region" description="Polar residues" evidence="1">
    <location>
        <begin position="84"/>
        <end position="106"/>
    </location>
</feature>
<sequence>MKPLGILFLICELSLLSACSTPVPELVLLNTPGMPLKLTQIEFPTEEPQSTSVSLQNPSQMTLPNKEEEFDSPLLSDEEKPSNNEDNPSTHSIQPSLESPNQNTPSLYLENGVGRAYYETLPYLNSNDVITLNNGETDYATVQFDHYEIIDDHQKSGRKGIAFYYKETNISDQEIHVGLAGRVLDPVVNTSVFYGEDELKLMPADELNLKFADEDYLQTQHVEFTQQQAKVEACSTPNTLEPGKSRLCYNHYSYAGKGEYLINQALDNTYSNYQSFLIEVK</sequence>
<evidence type="ECO:0000313" key="2">
    <source>
        <dbReference type="EMBL" id="MTK21489.1"/>
    </source>
</evidence>
<evidence type="ECO:0000256" key="1">
    <source>
        <dbReference type="SAM" id="MobiDB-lite"/>
    </source>
</evidence>
<dbReference type="Proteomes" id="UP000487649">
    <property type="component" value="Unassembled WGS sequence"/>
</dbReference>
<protein>
    <submittedName>
        <fullName evidence="2">Uncharacterized protein</fullName>
    </submittedName>
</protein>
<feature type="region of interest" description="Disordered" evidence="1">
    <location>
        <begin position="45"/>
        <end position="108"/>
    </location>
</feature>
<dbReference type="RefSeq" id="WP_006783571.1">
    <property type="nucleotide sequence ID" value="NZ_CABJBH010000003.1"/>
</dbReference>
<accession>A0A173RW42</accession>
<organism evidence="2 3">
    <name type="scientific">Turicibacter sanguinis</name>
    <dbReference type="NCBI Taxonomy" id="154288"/>
    <lineage>
        <taxon>Bacteria</taxon>
        <taxon>Bacillati</taxon>
        <taxon>Bacillota</taxon>
        <taxon>Erysipelotrichia</taxon>
        <taxon>Erysipelotrichales</taxon>
        <taxon>Turicibacteraceae</taxon>
        <taxon>Turicibacter</taxon>
    </lineage>
</organism>
<gene>
    <name evidence="2" type="ORF">GMA92_08650</name>
</gene>
<proteinExistence type="predicted"/>
<dbReference type="OrthoDB" id="1657752at2"/>
<dbReference type="AlphaFoldDB" id="A0A173RW42"/>